<keyword evidence="2" id="KW-0472">Membrane</keyword>
<name>A0A918FJH3_9ACTN</name>
<organism evidence="3 4">
    <name type="scientific">Streptomyces aurantiogriseus</name>
    <dbReference type="NCBI Taxonomy" id="66870"/>
    <lineage>
        <taxon>Bacteria</taxon>
        <taxon>Bacillati</taxon>
        <taxon>Actinomycetota</taxon>
        <taxon>Actinomycetes</taxon>
        <taxon>Kitasatosporales</taxon>
        <taxon>Streptomycetaceae</taxon>
        <taxon>Streptomyces</taxon>
    </lineage>
</organism>
<keyword evidence="2" id="KW-0812">Transmembrane</keyword>
<keyword evidence="4" id="KW-1185">Reference proteome</keyword>
<evidence type="ECO:0000313" key="3">
    <source>
        <dbReference type="EMBL" id="GGR42428.1"/>
    </source>
</evidence>
<reference evidence="3" key="2">
    <citation type="submission" date="2020-09" db="EMBL/GenBank/DDBJ databases">
        <authorList>
            <person name="Sun Q."/>
            <person name="Ohkuma M."/>
        </authorList>
    </citation>
    <scope>NUCLEOTIDE SEQUENCE</scope>
    <source>
        <strain evidence="3">JCM 4346</strain>
    </source>
</reference>
<dbReference type="Proteomes" id="UP000658320">
    <property type="component" value="Unassembled WGS sequence"/>
</dbReference>
<sequence length="234" mass="25557">MPTLGGHGDERVPTDESSRARRRRTVRELRAAGRYGPRLREVLPGLAVLVTVVCGATAALAVAGRAVGVWVPVLVLVALGVVAFVVRRRSRQPARRRHGYYTAEELAELDMPALVVAVARMLRRDGWRVLPPPAHNALHLAARDGRGRLLDVAFRPVAEPLPDEEAACSCRSRGRSGPRVRLVVHRGTFTHRDEVWAARQGHTHLIDGARLQLWARGTPLAEIAGLGGPAPRRT</sequence>
<proteinExistence type="predicted"/>
<feature type="region of interest" description="Disordered" evidence="1">
    <location>
        <begin position="1"/>
        <end position="23"/>
    </location>
</feature>
<feature type="transmembrane region" description="Helical" evidence="2">
    <location>
        <begin position="42"/>
        <end position="63"/>
    </location>
</feature>
<evidence type="ECO:0000256" key="1">
    <source>
        <dbReference type="SAM" id="MobiDB-lite"/>
    </source>
</evidence>
<feature type="compositionally biased region" description="Basic and acidic residues" evidence="1">
    <location>
        <begin position="7"/>
        <end position="19"/>
    </location>
</feature>
<feature type="transmembrane region" description="Helical" evidence="2">
    <location>
        <begin position="69"/>
        <end position="86"/>
    </location>
</feature>
<protein>
    <recommendedName>
        <fullName evidence="5">Restriction endonuclease</fullName>
    </recommendedName>
</protein>
<accession>A0A918FJH3</accession>
<evidence type="ECO:0000313" key="4">
    <source>
        <dbReference type="Proteomes" id="UP000658320"/>
    </source>
</evidence>
<dbReference type="EMBL" id="BMSX01000019">
    <property type="protein sequence ID" value="GGR42428.1"/>
    <property type="molecule type" value="Genomic_DNA"/>
</dbReference>
<evidence type="ECO:0000256" key="2">
    <source>
        <dbReference type="SAM" id="Phobius"/>
    </source>
</evidence>
<dbReference type="AlphaFoldDB" id="A0A918FJH3"/>
<gene>
    <name evidence="3" type="ORF">GCM10010251_69330</name>
</gene>
<comment type="caution">
    <text evidence="3">The sequence shown here is derived from an EMBL/GenBank/DDBJ whole genome shotgun (WGS) entry which is preliminary data.</text>
</comment>
<evidence type="ECO:0008006" key="5">
    <source>
        <dbReference type="Google" id="ProtNLM"/>
    </source>
</evidence>
<reference evidence="3" key="1">
    <citation type="journal article" date="2014" name="Int. J. Syst. Evol. Microbiol.">
        <title>Complete genome sequence of Corynebacterium casei LMG S-19264T (=DSM 44701T), isolated from a smear-ripened cheese.</title>
        <authorList>
            <consortium name="US DOE Joint Genome Institute (JGI-PGF)"/>
            <person name="Walter F."/>
            <person name="Albersmeier A."/>
            <person name="Kalinowski J."/>
            <person name="Ruckert C."/>
        </authorList>
    </citation>
    <scope>NUCLEOTIDE SEQUENCE</scope>
    <source>
        <strain evidence="3">JCM 4346</strain>
    </source>
</reference>
<keyword evidence="2" id="KW-1133">Transmembrane helix</keyword>